<dbReference type="EMBL" id="JAALFE010000019">
    <property type="protein sequence ID" value="NGQ92612.1"/>
    <property type="molecule type" value="Genomic_DNA"/>
</dbReference>
<dbReference type="Gene3D" id="3.60.21.10">
    <property type="match status" value="1"/>
</dbReference>
<sequence length="259" mass="27742">MTRIAHLSDPHFGTEEPALVAALAACLADLRPDAVVLSGDVTQRALPSQYAAAGRFLAACPGPRLVIPGNHDAPLWNLPLRLFDPWRDWRRGLALPLQAEIVTPDAVIAGINTADPHAWKDGRIREAQLDHLAALFARHGDRRRIVAMHHPPSPPRSEPASLRGAGQAREALVAMGVEMVLSGHLHFTHVAPIPEAPGLLSVQAGTCLSTRRRGDGNAFSLIDLAPGGGASITHFRADTSGRFQPDAVALWSNGPRGWH</sequence>
<dbReference type="PANTHER" id="PTHR42988:SF2">
    <property type="entry name" value="CYCLIC NUCLEOTIDE PHOSPHODIESTERASE CBUA0032-RELATED"/>
    <property type="match status" value="1"/>
</dbReference>
<dbReference type="InterPro" id="IPR004843">
    <property type="entry name" value="Calcineurin-like_PHP"/>
</dbReference>
<gene>
    <name evidence="6" type="ORF">G5V65_17095</name>
</gene>
<keyword evidence="3" id="KW-0408">Iron</keyword>
<keyword evidence="7" id="KW-1185">Reference proteome</keyword>
<dbReference type="Pfam" id="PF00149">
    <property type="entry name" value="Metallophos"/>
    <property type="match status" value="1"/>
</dbReference>
<name>A0A6M1U1L1_9RHOB</name>
<protein>
    <submittedName>
        <fullName evidence="6">Metallophosphoesterase</fullName>
    </submittedName>
</protein>
<dbReference type="InterPro" id="IPR050884">
    <property type="entry name" value="CNP_phosphodiesterase-III"/>
</dbReference>
<evidence type="ECO:0000313" key="6">
    <source>
        <dbReference type="EMBL" id="NGQ92612.1"/>
    </source>
</evidence>
<evidence type="ECO:0000313" key="7">
    <source>
        <dbReference type="Proteomes" id="UP000474758"/>
    </source>
</evidence>
<accession>A0A6M1U1L1</accession>
<dbReference type="SUPFAM" id="SSF56300">
    <property type="entry name" value="Metallo-dependent phosphatases"/>
    <property type="match status" value="1"/>
</dbReference>
<evidence type="ECO:0000256" key="2">
    <source>
        <dbReference type="ARBA" id="ARBA00022801"/>
    </source>
</evidence>
<proteinExistence type="inferred from homology"/>
<dbReference type="GO" id="GO:0016787">
    <property type="term" value="F:hydrolase activity"/>
    <property type="evidence" value="ECO:0007669"/>
    <property type="project" value="UniProtKB-KW"/>
</dbReference>
<keyword evidence="2" id="KW-0378">Hydrolase</keyword>
<evidence type="ECO:0000256" key="1">
    <source>
        <dbReference type="ARBA" id="ARBA00022723"/>
    </source>
</evidence>
<feature type="domain" description="Calcineurin-like phosphoesterase" evidence="5">
    <location>
        <begin position="3"/>
        <end position="186"/>
    </location>
</feature>
<dbReference type="PANTHER" id="PTHR42988">
    <property type="entry name" value="PHOSPHOHYDROLASE"/>
    <property type="match status" value="1"/>
</dbReference>
<evidence type="ECO:0000256" key="4">
    <source>
        <dbReference type="ARBA" id="ARBA00025742"/>
    </source>
</evidence>
<organism evidence="6 7">
    <name type="scientific">Paragemmobacter kunshanensis</name>
    <dbReference type="NCBI Taxonomy" id="2583234"/>
    <lineage>
        <taxon>Bacteria</taxon>
        <taxon>Pseudomonadati</taxon>
        <taxon>Pseudomonadota</taxon>
        <taxon>Alphaproteobacteria</taxon>
        <taxon>Rhodobacterales</taxon>
        <taxon>Paracoccaceae</taxon>
        <taxon>Paragemmobacter</taxon>
    </lineage>
</organism>
<dbReference type="RefSeq" id="WP_165052455.1">
    <property type="nucleotide sequence ID" value="NZ_JAALFE010000019.1"/>
</dbReference>
<evidence type="ECO:0000259" key="5">
    <source>
        <dbReference type="Pfam" id="PF00149"/>
    </source>
</evidence>
<keyword evidence="1" id="KW-0479">Metal-binding</keyword>
<dbReference type="GO" id="GO:0046872">
    <property type="term" value="F:metal ion binding"/>
    <property type="evidence" value="ECO:0007669"/>
    <property type="project" value="UniProtKB-KW"/>
</dbReference>
<comment type="caution">
    <text evidence="6">The sequence shown here is derived from an EMBL/GenBank/DDBJ whole genome shotgun (WGS) entry which is preliminary data.</text>
</comment>
<evidence type="ECO:0000256" key="3">
    <source>
        <dbReference type="ARBA" id="ARBA00023004"/>
    </source>
</evidence>
<reference evidence="6 7" key="1">
    <citation type="submission" date="2020-02" db="EMBL/GenBank/DDBJ databases">
        <title>Rhodobacter translucens sp. nov., a novel bacterium isolated from activated sludge.</title>
        <authorList>
            <person name="Liu J."/>
        </authorList>
    </citation>
    <scope>NUCLEOTIDE SEQUENCE [LARGE SCALE GENOMIC DNA]</scope>
    <source>
        <strain evidence="6 7">HX-7-19</strain>
    </source>
</reference>
<dbReference type="InterPro" id="IPR029052">
    <property type="entry name" value="Metallo-depent_PP-like"/>
</dbReference>
<comment type="similarity">
    <text evidence="4">Belongs to the cyclic nucleotide phosphodiesterase class-III family.</text>
</comment>
<dbReference type="Proteomes" id="UP000474758">
    <property type="component" value="Unassembled WGS sequence"/>
</dbReference>
<dbReference type="AlphaFoldDB" id="A0A6M1U1L1"/>